<sequence length="151" mass="16871">MAPEALGDVTSGELGDARLRYASDLESFKKSLRENGVLDRRPDPAYAKTAEEMFEKGYHRVFRTMDCLTRRFEDEKIVISASHDSSWFSYAQSFRLGAADASEIIATMELFTQALEAAERDVEDEEAEESVKEVAARGESGSEEGEMIEKA</sequence>
<proteinExistence type="predicted"/>
<accession>A0A0H2RLT5</accession>
<feature type="compositionally biased region" description="Acidic residues" evidence="1">
    <location>
        <begin position="141"/>
        <end position="151"/>
    </location>
</feature>
<dbReference type="AlphaFoldDB" id="A0A0H2RLT5"/>
<dbReference type="Proteomes" id="UP000053477">
    <property type="component" value="Unassembled WGS sequence"/>
</dbReference>
<evidence type="ECO:0000313" key="3">
    <source>
        <dbReference type="Proteomes" id="UP000053477"/>
    </source>
</evidence>
<keyword evidence="3" id="KW-1185">Reference proteome</keyword>
<dbReference type="EMBL" id="KQ086264">
    <property type="protein sequence ID" value="KLO05821.1"/>
    <property type="molecule type" value="Genomic_DNA"/>
</dbReference>
<gene>
    <name evidence="2" type="ORF">SCHPADRAFT_946602</name>
</gene>
<organism evidence="2 3">
    <name type="scientific">Schizopora paradoxa</name>
    <dbReference type="NCBI Taxonomy" id="27342"/>
    <lineage>
        <taxon>Eukaryota</taxon>
        <taxon>Fungi</taxon>
        <taxon>Dikarya</taxon>
        <taxon>Basidiomycota</taxon>
        <taxon>Agaricomycotina</taxon>
        <taxon>Agaricomycetes</taxon>
        <taxon>Hymenochaetales</taxon>
        <taxon>Schizoporaceae</taxon>
        <taxon>Schizopora</taxon>
    </lineage>
</organism>
<evidence type="ECO:0000256" key="1">
    <source>
        <dbReference type="SAM" id="MobiDB-lite"/>
    </source>
</evidence>
<feature type="region of interest" description="Disordered" evidence="1">
    <location>
        <begin position="119"/>
        <end position="151"/>
    </location>
</feature>
<evidence type="ECO:0000313" key="2">
    <source>
        <dbReference type="EMBL" id="KLO05821.1"/>
    </source>
</evidence>
<reference evidence="2 3" key="1">
    <citation type="submission" date="2015-04" db="EMBL/GenBank/DDBJ databases">
        <title>Complete genome sequence of Schizopora paradoxa KUC8140, a cosmopolitan wood degrader in East Asia.</title>
        <authorList>
            <consortium name="DOE Joint Genome Institute"/>
            <person name="Min B."/>
            <person name="Park H."/>
            <person name="Jang Y."/>
            <person name="Kim J.-J."/>
            <person name="Kim K.H."/>
            <person name="Pangilinan J."/>
            <person name="Lipzen A."/>
            <person name="Riley R."/>
            <person name="Grigoriev I.V."/>
            <person name="Spatafora J.W."/>
            <person name="Choi I.-G."/>
        </authorList>
    </citation>
    <scope>NUCLEOTIDE SEQUENCE [LARGE SCALE GENOMIC DNA]</scope>
    <source>
        <strain evidence="2 3">KUC8140</strain>
    </source>
</reference>
<protein>
    <submittedName>
        <fullName evidence="2">Uncharacterized protein</fullName>
    </submittedName>
</protein>
<dbReference type="InParanoid" id="A0A0H2RLT5"/>
<name>A0A0H2RLT5_9AGAM</name>